<accession>A0AA41W193</accession>
<feature type="region of interest" description="Disordered" evidence="2">
    <location>
        <begin position="53"/>
        <end position="72"/>
    </location>
</feature>
<keyword evidence="1" id="KW-0804">Transcription</keyword>
<keyword evidence="1" id="KW-0158">Chromosome</keyword>
<dbReference type="PANTHER" id="PTHR13980">
    <property type="entry name" value="CDC68 RELATED"/>
    <property type="match status" value="1"/>
</dbReference>
<evidence type="ECO:0000259" key="3">
    <source>
        <dbReference type="Pfam" id="PF24824"/>
    </source>
</evidence>
<feature type="domain" description="FACT complex subunit SPT16 PH-like" evidence="3">
    <location>
        <begin position="112"/>
        <end position="213"/>
    </location>
</feature>
<dbReference type="Pfam" id="PF24824">
    <property type="entry name" value="PH_SPT16"/>
    <property type="match status" value="1"/>
</dbReference>
<feature type="region of interest" description="Disordered" evidence="2">
    <location>
        <begin position="380"/>
        <end position="405"/>
    </location>
</feature>
<name>A0AA41W193_PAPNU</name>
<evidence type="ECO:0000313" key="4">
    <source>
        <dbReference type="EMBL" id="MCL7051335.1"/>
    </source>
</evidence>
<gene>
    <name evidence="4" type="ORF">MKW94_010715</name>
</gene>
<dbReference type="InterPro" id="IPR011993">
    <property type="entry name" value="PH-like_dom_sf"/>
</dbReference>
<feature type="compositionally biased region" description="Basic and acidic residues" evidence="2">
    <location>
        <begin position="388"/>
        <end position="405"/>
    </location>
</feature>
<dbReference type="GO" id="GO:0035101">
    <property type="term" value="C:FACT complex"/>
    <property type="evidence" value="ECO:0007669"/>
    <property type="project" value="UniProtKB-UniRule"/>
</dbReference>
<comment type="caution">
    <text evidence="4">The sequence shown here is derived from an EMBL/GenBank/DDBJ whole genome shotgun (WGS) entry which is preliminary data.</text>
</comment>
<dbReference type="GO" id="GO:0031491">
    <property type="term" value="F:nucleosome binding"/>
    <property type="evidence" value="ECO:0007669"/>
    <property type="project" value="TreeGrafter"/>
</dbReference>
<keyword evidence="1" id="KW-0539">Nucleus</keyword>
<dbReference type="Gene3D" id="2.30.29.30">
    <property type="entry name" value="Pleckstrin-homology domain (PH domain)/Phosphotyrosine-binding domain (PTB)"/>
    <property type="match status" value="1"/>
</dbReference>
<comment type="subcellular location">
    <subcellularLocation>
        <location evidence="1">Nucleus</location>
    </subcellularLocation>
    <subcellularLocation>
        <location evidence="1">Chromosome</location>
    </subcellularLocation>
</comment>
<evidence type="ECO:0000256" key="2">
    <source>
        <dbReference type="SAM" id="MobiDB-lite"/>
    </source>
</evidence>
<dbReference type="PANTHER" id="PTHR13980:SF15">
    <property type="entry name" value="FACT COMPLEX SUBUNIT SPT16"/>
    <property type="match status" value="1"/>
</dbReference>
<keyword evidence="5" id="KW-1185">Reference proteome</keyword>
<protein>
    <recommendedName>
        <fullName evidence="1">FACT complex subunit</fullName>
    </recommendedName>
</protein>
<dbReference type="Proteomes" id="UP001177140">
    <property type="component" value="Unassembled WGS sequence"/>
</dbReference>
<dbReference type="EMBL" id="JAJJMA010337410">
    <property type="protein sequence ID" value="MCL7051335.1"/>
    <property type="molecule type" value="Genomic_DNA"/>
</dbReference>
<dbReference type="AlphaFoldDB" id="A0AA41W193"/>
<dbReference type="GO" id="GO:0006260">
    <property type="term" value="P:DNA replication"/>
    <property type="evidence" value="ECO:0007669"/>
    <property type="project" value="UniProtKB-KW"/>
</dbReference>
<comment type="subunit">
    <text evidence="1">Component of the FACT complex.</text>
</comment>
<comment type="similarity">
    <text evidence="1">Belongs to the peptidase M24 family. SPT16 subfamily.</text>
</comment>
<feature type="compositionally biased region" description="Basic and acidic residues" evidence="2">
    <location>
        <begin position="58"/>
        <end position="72"/>
    </location>
</feature>
<organism evidence="4 5">
    <name type="scientific">Papaver nudicaule</name>
    <name type="common">Iceland poppy</name>
    <dbReference type="NCBI Taxonomy" id="74823"/>
    <lineage>
        <taxon>Eukaryota</taxon>
        <taxon>Viridiplantae</taxon>
        <taxon>Streptophyta</taxon>
        <taxon>Embryophyta</taxon>
        <taxon>Tracheophyta</taxon>
        <taxon>Spermatophyta</taxon>
        <taxon>Magnoliopsida</taxon>
        <taxon>Ranunculales</taxon>
        <taxon>Papaveraceae</taxon>
        <taxon>Papaveroideae</taxon>
        <taxon>Papaver</taxon>
    </lineage>
</organism>
<dbReference type="InterPro" id="IPR056595">
    <property type="entry name" value="Fact-SPT16_PH"/>
</dbReference>
<reference evidence="4" key="1">
    <citation type="submission" date="2022-03" db="EMBL/GenBank/DDBJ databases">
        <title>A functionally conserved STORR gene fusion in Papaver species that diverged 16.8 million years ago.</title>
        <authorList>
            <person name="Catania T."/>
        </authorList>
    </citation>
    <scope>NUCLEOTIDE SEQUENCE</scope>
    <source>
        <strain evidence="4">S-191538</strain>
    </source>
</reference>
<dbReference type="Gene3D" id="2.30.29.150">
    <property type="match status" value="1"/>
</dbReference>
<sequence length="405" mass="47486">MESHRCSFAAKFFDEARKSAEERCTGRTEEEVQEEIRKSLKEVARRITQGRIGANMPSRRDRTISRGDRRETEHVRRGRRSVCRYSWKEQDQIARDVLNTEKLCKETNVITLTGLRIFPKVGERGVGTLEVHVNGFYYRTSTPDFCFSFLWADVKQAFFRIGDEKMPPLLHFHLYHCVKVGTEKRRNIQFRLVQNVAGQKRSYSDSDNIHDSNKDLKHFVDSVREKWRYIPVVHCCAFVQGEVCKADEFQGNRPSKAPTVFGMTFTALVGLVDEPFVMLELKDIKIVNLRLKPVEIHMTIVFHDFKREPVEINSIPIDKLNLIKDRCNYAGVKYYVNDYDIDQWSLFVKLMADYTAGRSPDWFQLESPETKPFYEHTAYRGSGGEAYCRSDEEGEKRDRRYRERD</sequence>
<evidence type="ECO:0000313" key="5">
    <source>
        <dbReference type="Proteomes" id="UP001177140"/>
    </source>
</evidence>
<evidence type="ECO:0000256" key="1">
    <source>
        <dbReference type="RuleBase" id="RU367052"/>
    </source>
</evidence>
<keyword evidence="1" id="KW-0805">Transcription regulation</keyword>
<dbReference type="InterPro" id="IPR040258">
    <property type="entry name" value="Spt16"/>
</dbReference>
<keyword evidence="1" id="KW-0227">DNA damage</keyword>
<comment type="function">
    <text evidence="1">Component of the FACT complex, a general chromatin factor that acts to reorganize nucleosomes. The FACT complex is involved in multiple processes that require DNA as a template such as mRNA elongation, DNA replication and DNA repair. During transcription elongation the FACT complex acts as a histone chaperone that both destabilizes and restores nucleosomal structure. It facilitates the passage of RNA polymerase II and transcription by promoting the dissociation of one histone H2A-H2B dimer from the nucleosome, then subsequently promotes the reestablishment of the nucleosome following the passage of RNA polymerase II.</text>
</comment>
<keyword evidence="1" id="KW-0235">DNA replication</keyword>
<keyword evidence="1" id="KW-0234">DNA repair</keyword>
<proteinExistence type="inferred from homology"/>
<dbReference type="GO" id="GO:0006368">
    <property type="term" value="P:transcription elongation by RNA polymerase II"/>
    <property type="evidence" value="ECO:0007669"/>
    <property type="project" value="TreeGrafter"/>
</dbReference>
<dbReference type="GO" id="GO:0006281">
    <property type="term" value="P:DNA repair"/>
    <property type="evidence" value="ECO:0007669"/>
    <property type="project" value="UniProtKB-UniRule"/>
</dbReference>